<gene>
    <name evidence="8" type="ORF">ACFODT_07990</name>
</gene>
<feature type="transmembrane region" description="Helical" evidence="6">
    <location>
        <begin position="12"/>
        <end position="29"/>
    </location>
</feature>
<comment type="subcellular location">
    <subcellularLocation>
        <location evidence="1">Cell membrane</location>
        <topology evidence="1">Multi-pass membrane protein</topology>
    </subcellularLocation>
</comment>
<evidence type="ECO:0000313" key="8">
    <source>
        <dbReference type="EMBL" id="MFC3023763.1"/>
    </source>
</evidence>
<comment type="caution">
    <text evidence="8">The sequence shown here is derived from an EMBL/GenBank/DDBJ whole genome shotgun (WGS) entry which is preliminary data.</text>
</comment>
<evidence type="ECO:0000256" key="1">
    <source>
        <dbReference type="ARBA" id="ARBA00004651"/>
    </source>
</evidence>
<keyword evidence="4 6" id="KW-1133">Transmembrane helix</keyword>
<feature type="transmembrane region" description="Helical" evidence="6">
    <location>
        <begin position="128"/>
        <end position="152"/>
    </location>
</feature>
<evidence type="ECO:0000313" key="9">
    <source>
        <dbReference type="Proteomes" id="UP001595384"/>
    </source>
</evidence>
<feature type="transmembrane region" description="Helical" evidence="6">
    <location>
        <begin position="94"/>
        <end position="116"/>
    </location>
</feature>
<protein>
    <submittedName>
        <fullName evidence="8">Cytochrome b/b6 domain-containing protein</fullName>
    </submittedName>
</protein>
<dbReference type="InterPro" id="IPR011577">
    <property type="entry name" value="Cyt_b561_bac/Ni-Hgenase"/>
</dbReference>
<proteinExistence type="predicted"/>
<keyword evidence="9" id="KW-1185">Reference proteome</keyword>
<dbReference type="InterPro" id="IPR051542">
    <property type="entry name" value="Hydrogenase_cytochrome"/>
</dbReference>
<evidence type="ECO:0000259" key="7">
    <source>
        <dbReference type="Pfam" id="PF01292"/>
    </source>
</evidence>
<dbReference type="PANTHER" id="PTHR30485:SF2">
    <property type="entry name" value="BLL0597 PROTEIN"/>
    <property type="match status" value="1"/>
</dbReference>
<dbReference type="PANTHER" id="PTHR30485">
    <property type="entry name" value="NI/FE-HYDROGENASE 1 B-TYPE CYTOCHROME SUBUNIT"/>
    <property type="match status" value="1"/>
</dbReference>
<dbReference type="SUPFAM" id="SSF81342">
    <property type="entry name" value="Transmembrane di-heme cytochromes"/>
    <property type="match status" value="1"/>
</dbReference>
<feature type="domain" description="Cytochrome b561 bacterial/Ni-hydrogenase" evidence="7">
    <location>
        <begin position="7"/>
        <end position="166"/>
    </location>
</feature>
<dbReference type="InterPro" id="IPR016174">
    <property type="entry name" value="Di-haem_cyt_TM"/>
</dbReference>
<keyword evidence="5 6" id="KW-0472">Membrane</keyword>
<accession>A0ABV7CA86</accession>
<feature type="transmembrane region" description="Helical" evidence="6">
    <location>
        <begin position="35"/>
        <end position="53"/>
    </location>
</feature>
<evidence type="ECO:0000256" key="2">
    <source>
        <dbReference type="ARBA" id="ARBA00022475"/>
    </source>
</evidence>
<name>A0ABV7CA86_9VIBR</name>
<sequence>MTNTTQWDRIVKLTHWSVAILFLINYFVTKAGSSLHQWVGYTIVGLVVVRLLWGGVTRSPARLSQFLPSFSKAVAHLNEVVTTRRDEHQGHNPAGAIMIWCMWSGLLVTGLSGYLMENPHFSEMDWLHSVHVITVNVTFTCVCIHILAVWGMSRLTGRSYLRSMLPTQKIHK</sequence>
<evidence type="ECO:0000256" key="3">
    <source>
        <dbReference type="ARBA" id="ARBA00022692"/>
    </source>
</evidence>
<dbReference type="EMBL" id="JBHRSE010000052">
    <property type="protein sequence ID" value="MFC3023763.1"/>
    <property type="molecule type" value="Genomic_DNA"/>
</dbReference>
<evidence type="ECO:0000256" key="6">
    <source>
        <dbReference type="SAM" id="Phobius"/>
    </source>
</evidence>
<keyword evidence="2" id="KW-1003">Cell membrane</keyword>
<dbReference type="Gene3D" id="1.20.950.20">
    <property type="entry name" value="Transmembrane di-heme cytochromes, Chain C"/>
    <property type="match status" value="1"/>
</dbReference>
<reference evidence="9" key="1">
    <citation type="journal article" date="2019" name="Int. J. Syst. Evol. Microbiol.">
        <title>The Global Catalogue of Microorganisms (GCM) 10K type strain sequencing project: providing services to taxonomists for standard genome sequencing and annotation.</title>
        <authorList>
            <consortium name="The Broad Institute Genomics Platform"/>
            <consortium name="The Broad Institute Genome Sequencing Center for Infectious Disease"/>
            <person name="Wu L."/>
            <person name="Ma J."/>
        </authorList>
    </citation>
    <scope>NUCLEOTIDE SEQUENCE [LARGE SCALE GENOMIC DNA]</scope>
    <source>
        <strain evidence="9">KCTC 62784</strain>
    </source>
</reference>
<keyword evidence="3 6" id="KW-0812">Transmembrane</keyword>
<evidence type="ECO:0000256" key="5">
    <source>
        <dbReference type="ARBA" id="ARBA00023136"/>
    </source>
</evidence>
<dbReference type="RefSeq" id="WP_123015841.1">
    <property type="nucleotide sequence ID" value="NZ_AP024911.1"/>
</dbReference>
<dbReference type="Proteomes" id="UP001595384">
    <property type="component" value="Unassembled WGS sequence"/>
</dbReference>
<dbReference type="Pfam" id="PF01292">
    <property type="entry name" value="Ni_hydr_CYTB"/>
    <property type="match status" value="1"/>
</dbReference>
<organism evidence="8 9">
    <name type="scientific">Vibrio zhugei</name>
    <dbReference type="NCBI Taxonomy" id="2479546"/>
    <lineage>
        <taxon>Bacteria</taxon>
        <taxon>Pseudomonadati</taxon>
        <taxon>Pseudomonadota</taxon>
        <taxon>Gammaproteobacteria</taxon>
        <taxon>Vibrionales</taxon>
        <taxon>Vibrionaceae</taxon>
        <taxon>Vibrio</taxon>
    </lineage>
</organism>
<evidence type="ECO:0000256" key="4">
    <source>
        <dbReference type="ARBA" id="ARBA00022989"/>
    </source>
</evidence>